<accession>A0A6C2U371</accession>
<name>A0A6C2U371_PONDE</name>
<organism evidence="1 2">
    <name type="scientific">Pontiella desulfatans</name>
    <dbReference type="NCBI Taxonomy" id="2750659"/>
    <lineage>
        <taxon>Bacteria</taxon>
        <taxon>Pseudomonadati</taxon>
        <taxon>Kiritimatiellota</taxon>
        <taxon>Kiritimatiellia</taxon>
        <taxon>Kiritimatiellales</taxon>
        <taxon>Pontiellaceae</taxon>
        <taxon>Pontiella</taxon>
    </lineage>
</organism>
<dbReference type="AlphaFoldDB" id="A0A6C2U371"/>
<sequence>MKADEIVELKSGMLIHPDDLERYLEMRNAVTKRVDRIVAVAHLLSLLRYCGDDTVEVSPSAIAVLADLVDSEAVSIQETLDEFIFQGDAESALAE</sequence>
<proteinExistence type="predicted"/>
<dbReference type="Proteomes" id="UP000366872">
    <property type="component" value="Unassembled WGS sequence"/>
</dbReference>
<reference evidence="1 2" key="1">
    <citation type="submission" date="2019-04" db="EMBL/GenBank/DDBJ databases">
        <authorList>
            <person name="Van Vliet M D."/>
        </authorList>
    </citation>
    <scope>NUCLEOTIDE SEQUENCE [LARGE SCALE GENOMIC DNA]</scope>
    <source>
        <strain evidence="1 2">F1</strain>
    </source>
</reference>
<dbReference type="EMBL" id="CAAHFG010000001">
    <property type="protein sequence ID" value="VGO14440.1"/>
    <property type="molecule type" value="Genomic_DNA"/>
</dbReference>
<evidence type="ECO:0000313" key="1">
    <source>
        <dbReference type="EMBL" id="VGO14440.1"/>
    </source>
</evidence>
<dbReference type="RefSeq" id="WP_136079922.1">
    <property type="nucleotide sequence ID" value="NZ_CAAHFG010000001.1"/>
</dbReference>
<gene>
    <name evidence="1" type="ORF">PDESU_03001</name>
</gene>
<evidence type="ECO:0000313" key="2">
    <source>
        <dbReference type="Proteomes" id="UP000366872"/>
    </source>
</evidence>
<keyword evidence="2" id="KW-1185">Reference proteome</keyword>
<protein>
    <submittedName>
        <fullName evidence="1">Uncharacterized protein</fullName>
    </submittedName>
</protein>